<dbReference type="InterPro" id="IPR008775">
    <property type="entry name" value="Phytyl_CoA_dOase-like"/>
</dbReference>
<evidence type="ECO:0000313" key="2">
    <source>
        <dbReference type="Proteomes" id="UP000770785"/>
    </source>
</evidence>
<name>A0ABX0XA60_9BACT</name>
<dbReference type="EMBL" id="JAATJH010000002">
    <property type="protein sequence ID" value="NJC26112.1"/>
    <property type="molecule type" value="Genomic_DNA"/>
</dbReference>
<evidence type="ECO:0000313" key="1">
    <source>
        <dbReference type="EMBL" id="NJC26112.1"/>
    </source>
</evidence>
<proteinExistence type="predicted"/>
<dbReference type="SUPFAM" id="SSF51197">
    <property type="entry name" value="Clavaminate synthase-like"/>
    <property type="match status" value="1"/>
</dbReference>
<evidence type="ECO:0008006" key="3">
    <source>
        <dbReference type="Google" id="ProtNLM"/>
    </source>
</evidence>
<dbReference type="Gene3D" id="2.60.120.620">
    <property type="entry name" value="q2cbj1_9rhob like domain"/>
    <property type="match status" value="1"/>
</dbReference>
<reference evidence="1 2" key="1">
    <citation type="submission" date="2020-03" db="EMBL/GenBank/DDBJ databases">
        <title>Genomic Encyclopedia of Type Strains, Phase IV (KMG-IV): sequencing the most valuable type-strain genomes for metagenomic binning, comparative biology and taxonomic classification.</title>
        <authorList>
            <person name="Goeker M."/>
        </authorList>
    </citation>
    <scope>NUCLEOTIDE SEQUENCE [LARGE SCALE GENOMIC DNA]</scope>
    <source>
        <strain evidence="1 2">DSM 105096</strain>
    </source>
</reference>
<gene>
    <name evidence="1" type="ORF">GGR27_001611</name>
</gene>
<sequence>MMSLSSKIKSLPIAKVFSKDKLVASPFLNKIGIQPFRLWLANKRYHDKQYLVDSSVVNQVDQLMKDGIILVENFMSDSEFAAITKECRSFIDSDSFETSKKVGSNTIYNQSIENMDKTVYPTTTGLLNHPLLLKLFSAADKRELDPTKGDIIILIQYLVQGDGEDLDIESELHVDTFFNTYKAWLYLDDVRLENGPFSYVKGSHTNLNKDRYNNVYHYSLQKDVSGSRRVSKNEVDDLGLQETTVLCKKNTLAMANTFGFHRRLQGVNGNDRLTIAITAKRSPF</sequence>
<accession>A0ABX0XA60</accession>
<dbReference type="Pfam" id="PF05721">
    <property type="entry name" value="PhyH"/>
    <property type="match status" value="1"/>
</dbReference>
<protein>
    <recommendedName>
        <fullName evidence="3">Phytanoyl-CoA dioxygenase</fullName>
    </recommendedName>
</protein>
<keyword evidence="2" id="KW-1185">Reference proteome</keyword>
<organism evidence="1 2">
    <name type="scientific">Neolewinella antarctica</name>
    <dbReference type="NCBI Taxonomy" id="442734"/>
    <lineage>
        <taxon>Bacteria</taxon>
        <taxon>Pseudomonadati</taxon>
        <taxon>Bacteroidota</taxon>
        <taxon>Saprospiria</taxon>
        <taxon>Saprospirales</taxon>
        <taxon>Lewinellaceae</taxon>
        <taxon>Neolewinella</taxon>
    </lineage>
</organism>
<comment type="caution">
    <text evidence="1">The sequence shown here is derived from an EMBL/GenBank/DDBJ whole genome shotgun (WGS) entry which is preliminary data.</text>
</comment>
<dbReference type="RefSeq" id="WP_168036870.1">
    <property type="nucleotide sequence ID" value="NZ_JAATJH010000002.1"/>
</dbReference>
<dbReference type="Proteomes" id="UP000770785">
    <property type="component" value="Unassembled WGS sequence"/>
</dbReference>